<protein>
    <submittedName>
        <fullName evidence="1">Uncharacterized protein</fullName>
    </submittedName>
</protein>
<proteinExistence type="predicted"/>
<sequence>MLKALEVIWIYDNLIEPPHPKMVVCVQPDEGLFYRINSRPFLKPCIPLVRDPDHPWLDHDSFLHIDPLMLDDFIVKHAVERGGVIGVVQANLSSQIKRLTLGLNYLTLEEKQSICFALP</sequence>
<organism evidence="1 2">
    <name type="scientific">Agrobacterium larrymoorei</name>
    <dbReference type="NCBI Taxonomy" id="160699"/>
    <lineage>
        <taxon>Bacteria</taxon>
        <taxon>Pseudomonadati</taxon>
        <taxon>Pseudomonadota</taxon>
        <taxon>Alphaproteobacteria</taxon>
        <taxon>Hyphomicrobiales</taxon>
        <taxon>Rhizobiaceae</taxon>
        <taxon>Rhizobium/Agrobacterium group</taxon>
        <taxon>Agrobacterium</taxon>
    </lineage>
</organism>
<evidence type="ECO:0000313" key="2">
    <source>
        <dbReference type="Proteomes" id="UP000298664"/>
    </source>
</evidence>
<reference evidence="1" key="1">
    <citation type="submission" date="2023-05" db="EMBL/GenBank/DDBJ databases">
        <title>Complete genome sequence of Agrobacterium larrymoorei CFBP5477.</title>
        <authorList>
            <person name="Yen H.-C."/>
            <person name="Chou L."/>
            <person name="Lin Y.-C."/>
            <person name="Lai E.-M."/>
            <person name="Kuo C.-H."/>
        </authorList>
    </citation>
    <scope>NUCLEOTIDE SEQUENCE</scope>
    <source>
        <strain evidence="1">CFBP5477</strain>
    </source>
</reference>
<dbReference type="EMBL" id="CP124733">
    <property type="protein sequence ID" value="WHA41973.1"/>
    <property type="molecule type" value="Genomic_DNA"/>
</dbReference>
<gene>
    <name evidence="1" type="ORF">CFBP5477_004905</name>
</gene>
<accession>A0AAF0HCU9</accession>
<dbReference type="AlphaFoldDB" id="A0AAF0HCU9"/>
<name>A0AAF0HCU9_9HYPH</name>
<dbReference type="Proteomes" id="UP000298664">
    <property type="component" value="Chromosome Circular"/>
</dbReference>
<dbReference type="RefSeq" id="WP_137393926.1">
    <property type="nucleotide sequence ID" value="NZ_CP124733.1"/>
</dbReference>
<evidence type="ECO:0000313" key="1">
    <source>
        <dbReference type="EMBL" id="WHA41973.1"/>
    </source>
</evidence>